<dbReference type="Proteomes" id="UP000246744">
    <property type="component" value="Unassembled WGS sequence"/>
</dbReference>
<evidence type="ECO:0000256" key="4">
    <source>
        <dbReference type="PROSITE-ProRule" id="PRU00335"/>
    </source>
</evidence>
<evidence type="ECO:0000256" key="2">
    <source>
        <dbReference type="ARBA" id="ARBA00023125"/>
    </source>
</evidence>
<keyword evidence="2 4" id="KW-0238">DNA-binding</keyword>
<keyword evidence="7" id="KW-1185">Reference proteome</keyword>
<dbReference type="Pfam" id="PF00440">
    <property type="entry name" value="TetR_N"/>
    <property type="match status" value="1"/>
</dbReference>
<keyword evidence="3" id="KW-0804">Transcription</keyword>
<dbReference type="PROSITE" id="PS50977">
    <property type="entry name" value="HTH_TETR_2"/>
    <property type="match status" value="1"/>
</dbReference>
<accession>A0A317PWZ5</accession>
<evidence type="ECO:0000259" key="5">
    <source>
        <dbReference type="PROSITE" id="PS50977"/>
    </source>
</evidence>
<proteinExistence type="predicted"/>
<dbReference type="SUPFAM" id="SSF46689">
    <property type="entry name" value="Homeodomain-like"/>
    <property type="match status" value="1"/>
</dbReference>
<dbReference type="PANTHER" id="PTHR47506">
    <property type="entry name" value="TRANSCRIPTIONAL REGULATORY PROTEIN"/>
    <property type="match status" value="1"/>
</dbReference>
<gene>
    <name evidence="6" type="ORF">DES37_11158</name>
</gene>
<evidence type="ECO:0000313" key="6">
    <source>
        <dbReference type="EMBL" id="PWW05990.1"/>
    </source>
</evidence>
<dbReference type="GO" id="GO:0003677">
    <property type="term" value="F:DNA binding"/>
    <property type="evidence" value="ECO:0007669"/>
    <property type="project" value="UniProtKB-UniRule"/>
</dbReference>
<evidence type="ECO:0000256" key="3">
    <source>
        <dbReference type="ARBA" id="ARBA00023163"/>
    </source>
</evidence>
<dbReference type="AlphaFoldDB" id="A0A317PWZ5"/>
<evidence type="ECO:0000313" key="7">
    <source>
        <dbReference type="Proteomes" id="UP000246744"/>
    </source>
</evidence>
<dbReference type="SUPFAM" id="SSF48498">
    <property type="entry name" value="Tetracyclin repressor-like, C-terminal domain"/>
    <property type="match status" value="1"/>
</dbReference>
<dbReference type="PRINTS" id="PR00455">
    <property type="entry name" value="HTHTETR"/>
</dbReference>
<dbReference type="PANTHER" id="PTHR47506:SF7">
    <property type="entry name" value="TRANSCRIPTIONAL REGULATORY PROTEIN"/>
    <property type="match status" value="1"/>
</dbReference>
<comment type="caution">
    <text evidence="6">The sequence shown here is derived from an EMBL/GenBank/DDBJ whole genome shotgun (WGS) entry which is preliminary data.</text>
</comment>
<dbReference type="InterPro" id="IPR036271">
    <property type="entry name" value="Tet_transcr_reg_TetR-rel_C_sf"/>
</dbReference>
<evidence type="ECO:0000256" key="1">
    <source>
        <dbReference type="ARBA" id="ARBA00023015"/>
    </source>
</evidence>
<dbReference type="InterPro" id="IPR009057">
    <property type="entry name" value="Homeodomain-like_sf"/>
</dbReference>
<reference evidence="6 7" key="1">
    <citation type="submission" date="2018-05" db="EMBL/GenBank/DDBJ databases">
        <title>Genomic Encyclopedia of Type Strains, Phase IV (KMG-IV): sequencing the most valuable type-strain genomes for metagenomic binning, comparative biology and taxonomic classification.</title>
        <authorList>
            <person name="Goeker M."/>
        </authorList>
    </citation>
    <scope>NUCLEOTIDE SEQUENCE [LARGE SCALE GENOMIC DNA]</scope>
    <source>
        <strain evidence="6 7">DSM 19579</strain>
    </source>
</reference>
<feature type="domain" description="HTH tetR-type" evidence="5">
    <location>
        <begin position="7"/>
        <end position="67"/>
    </location>
</feature>
<dbReference type="OrthoDB" id="116240at2"/>
<dbReference type="EMBL" id="QGTS01000011">
    <property type="protein sequence ID" value="PWW05990.1"/>
    <property type="molecule type" value="Genomic_DNA"/>
</dbReference>
<dbReference type="RefSeq" id="WP_036104787.1">
    <property type="nucleotide sequence ID" value="NZ_QGTS01000011.1"/>
</dbReference>
<dbReference type="InterPro" id="IPR001647">
    <property type="entry name" value="HTH_TetR"/>
</dbReference>
<keyword evidence="1" id="KW-0805">Transcription regulation</keyword>
<feature type="DNA-binding region" description="H-T-H motif" evidence="4">
    <location>
        <begin position="30"/>
        <end position="49"/>
    </location>
</feature>
<protein>
    <submittedName>
        <fullName evidence="6">TetR family transcriptional regulator</fullName>
    </submittedName>
</protein>
<dbReference type="Gene3D" id="1.10.357.10">
    <property type="entry name" value="Tetracycline Repressor, domain 2"/>
    <property type="match status" value="1"/>
</dbReference>
<organism evidence="6 7">
    <name type="scientific">Mangrovibacter plantisponsor</name>
    <dbReference type="NCBI Taxonomy" id="451513"/>
    <lineage>
        <taxon>Bacteria</taxon>
        <taxon>Pseudomonadati</taxon>
        <taxon>Pseudomonadota</taxon>
        <taxon>Gammaproteobacteria</taxon>
        <taxon>Enterobacterales</taxon>
        <taxon>Enterobacteriaceae</taxon>
        <taxon>Mangrovibacter</taxon>
    </lineage>
</organism>
<sequence>MTATKKVSAKERIIRTAHELFYKDGIRATGVDRIIKEAGVTKVTFYRHFPAKNDLILAFLHYRHDLWITWFATALKEEMAQSGKLYLALPQVLSRWFLSPEFHGCAFINATSEITGVLPQALPVIREHKQDMADTIAQCLPDTPQRIQTAQKCALLVDGAIVQAQREEDREATVALLQACLANFIQ</sequence>
<name>A0A317PWZ5_9ENTR</name>